<gene>
    <name evidence="2" type="ORF">A4X13_0g7985</name>
</gene>
<name>A0A177T107_9BASI</name>
<comment type="caution">
    <text evidence="2">The sequence shown here is derived from an EMBL/GenBank/DDBJ whole genome shotgun (WGS) entry which is preliminary data.</text>
</comment>
<dbReference type="Proteomes" id="UP000077521">
    <property type="component" value="Unassembled WGS sequence"/>
</dbReference>
<reference evidence="2" key="2">
    <citation type="journal article" date="2019" name="IMA Fungus">
        <title>Genome sequencing and comparison of five Tilletia species to identify candidate genes for the detection of regulated species infecting wheat.</title>
        <authorList>
            <person name="Nguyen H.D.T."/>
            <person name="Sultana T."/>
            <person name="Kesanakurti P."/>
            <person name="Hambleton S."/>
        </authorList>
    </citation>
    <scope>NUCLEOTIDE SEQUENCE</scope>
    <source>
        <strain evidence="2">DAOMC 236416</strain>
    </source>
</reference>
<evidence type="ECO:0000256" key="1">
    <source>
        <dbReference type="SAM" id="MobiDB-lite"/>
    </source>
</evidence>
<organism evidence="2 3">
    <name type="scientific">Tilletia indica</name>
    <dbReference type="NCBI Taxonomy" id="43049"/>
    <lineage>
        <taxon>Eukaryota</taxon>
        <taxon>Fungi</taxon>
        <taxon>Dikarya</taxon>
        <taxon>Basidiomycota</taxon>
        <taxon>Ustilaginomycotina</taxon>
        <taxon>Exobasidiomycetes</taxon>
        <taxon>Tilletiales</taxon>
        <taxon>Tilletiaceae</taxon>
        <taxon>Tilletia</taxon>
    </lineage>
</organism>
<keyword evidence="3" id="KW-1185">Reference proteome</keyword>
<dbReference type="AlphaFoldDB" id="A0A177T107"/>
<dbReference type="EMBL" id="LWDF02001180">
    <property type="protein sequence ID" value="KAE8239993.1"/>
    <property type="molecule type" value="Genomic_DNA"/>
</dbReference>
<accession>A0A177T107</accession>
<feature type="compositionally biased region" description="Polar residues" evidence="1">
    <location>
        <begin position="45"/>
        <end position="63"/>
    </location>
</feature>
<sequence>MAKQAPKIDAAASIAGIAGAQPSPRSSTPAPSTKASSPFKPKTTRALSTTIGAPNLTSSTAQRGRSVPVSASVTVPTAITSATPARAKVDPIPQARTRFQEAAQAYTAVCREEKTPPALLATLEEAVPGAYDIIRQEARVDLEKRKGIFKGGTALPAAVAVALRVRQGVIPTQLGGRRRR</sequence>
<evidence type="ECO:0000313" key="3">
    <source>
        <dbReference type="Proteomes" id="UP000077521"/>
    </source>
</evidence>
<feature type="compositionally biased region" description="Low complexity" evidence="1">
    <location>
        <begin position="10"/>
        <end position="41"/>
    </location>
</feature>
<reference evidence="2" key="1">
    <citation type="submission" date="2016-04" db="EMBL/GenBank/DDBJ databases">
        <authorList>
            <person name="Nguyen H.D."/>
            <person name="Samba Siva P."/>
            <person name="Cullis J."/>
            <person name="Levesque C.A."/>
            <person name="Hambleton S."/>
        </authorList>
    </citation>
    <scope>NUCLEOTIDE SEQUENCE</scope>
    <source>
        <strain evidence="2">DAOMC 236416</strain>
    </source>
</reference>
<proteinExistence type="predicted"/>
<evidence type="ECO:0000313" key="2">
    <source>
        <dbReference type="EMBL" id="KAE8239993.1"/>
    </source>
</evidence>
<feature type="region of interest" description="Disordered" evidence="1">
    <location>
        <begin position="1"/>
        <end position="69"/>
    </location>
</feature>
<protein>
    <submittedName>
        <fullName evidence="2">Uncharacterized protein</fullName>
    </submittedName>
</protein>